<dbReference type="InterPro" id="IPR050204">
    <property type="entry name" value="AraC_XylS_family_regulators"/>
</dbReference>
<comment type="caution">
    <text evidence="5">The sequence shown here is derived from an EMBL/GenBank/DDBJ whole genome shotgun (WGS) entry which is preliminary data.</text>
</comment>
<dbReference type="EMBL" id="JBCLVG010000001">
    <property type="protein sequence ID" value="MEN1945078.1"/>
    <property type="molecule type" value="Genomic_DNA"/>
</dbReference>
<dbReference type="PROSITE" id="PS01124">
    <property type="entry name" value="HTH_ARAC_FAMILY_2"/>
    <property type="match status" value="1"/>
</dbReference>
<reference evidence="5 6" key="1">
    <citation type="submission" date="2024-03" db="EMBL/GenBank/DDBJ databases">
        <title>YIM 134122 draft genome.</title>
        <authorList>
            <person name="Zuo S."/>
            <person name="Xiong L."/>
        </authorList>
    </citation>
    <scope>NUCLEOTIDE SEQUENCE [LARGE SCALE GENOMIC DNA]</scope>
    <source>
        <strain evidence="5 6">YIM 134122</strain>
    </source>
</reference>
<dbReference type="PANTHER" id="PTHR46796">
    <property type="entry name" value="HTH-TYPE TRANSCRIPTIONAL ACTIVATOR RHAS-RELATED"/>
    <property type="match status" value="1"/>
</dbReference>
<proteinExistence type="predicted"/>
<evidence type="ECO:0000256" key="3">
    <source>
        <dbReference type="ARBA" id="ARBA00023163"/>
    </source>
</evidence>
<dbReference type="Proteomes" id="UP001425155">
    <property type="component" value="Unassembled WGS sequence"/>
</dbReference>
<dbReference type="SMART" id="SM00342">
    <property type="entry name" value="HTH_ARAC"/>
    <property type="match status" value="1"/>
</dbReference>
<dbReference type="InterPro" id="IPR018060">
    <property type="entry name" value="HTH_AraC"/>
</dbReference>
<keyword evidence="3" id="KW-0804">Transcription</keyword>
<evidence type="ECO:0000256" key="2">
    <source>
        <dbReference type="ARBA" id="ARBA00023125"/>
    </source>
</evidence>
<dbReference type="Gene3D" id="1.10.10.60">
    <property type="entry name" value="Homeodomain-like"/>
    <property type="match status" value="1"/>
</dbReference>
<evidence type="ECO:0000313" key="5">
    <source>
        <dbReference type="EMBL" id="MEN1945078.1"/>
    </source>
</evidence>
<evidence type="ECO:0000313" key="6">
    <source>
        <dbReference type="Proteomes" id="UP001425155"/>
    </source>
</evidence>
<dbReference type="RefSeq" id="WP_342110861.1">
    <property type="nucleotide sequence ID" value="NZ_JBCAUN010000001.1"/>
</dbReference>
<accession>A0ABU9VZ99</accession>
<sequence length="295" mass="31992">MYLPQATREQTGFSAAVATVVKSKALGPVHLVHTKAPQSGDDPFAGYTDPGDALVWAFITDGAIVCKRAYNDLENNAGHMNMNHMPRLSGFQMTPDFRALSIRMDRQALGLSSSDIDSIARTVFPLTEGLPLMIGSLASQTMKMSADLGPASGAALAHSILELTTAFVDDFLGRRSAPETVRSNLVTEARQYVELYSSSPSLTAASVAAALQVSPRTLQKAFEPEEHTLGRVILESRLARARSLMERDRASLFPIGGIGIRSGFASPSAFSRAFRARYGLAPREWRDRYLQSIAE</sequence>
<dbReference type="SUPFAM" id="SSF46689">
    <property type="entry name" value="Homeodomain-like"/>
    <property type="match status" value="1"/>
</dbReference>
<evidence type="ECO:0000256" key="1">
    <source>
        <dbReference type="ARBA" id="ARBA00023015"/>
    </source>
</evidence>
<dbReference type="PANTHER" id="PTHR46796:SF6">
    <property type="entry name" value="ARAC SUBFAMILY"/>
    <property type="match status" value="1"/>
</dbReference>
<dbReference type="InterPro" id="IPR009057">
    <property type="entry name" value="Homeodomain-like_sf"/>
</dbReference>
<dbReference type="InterPro" id="IPR018062">
    <property type="entry name" value="HTH_AraC-typ_CS"/>
</dbReference>
<gene>
    <name evidence="5" type="ORF">WJX64_00805</name>
</gene>
<keyword evidence="1" id="KW-0805">Transcription regulation</keyword>
<name>A0ABU9VZ99_9MICO</name>
<evidence type="ECO:0000259" key="4">
    <source>
        <dbReference type="PROSITE" id="PS01124"/>
    </source>
</evidence>
<protein>
    <submittedName>
        <fullName evidence="5">Helix-turn-helix transcriptional regulator</fullName>
    </submittedName>
</protein>
<feature type="domain" description="HTH araC/xylS-type" evidence="4">
    <location>
        <begin position="187"/>
        <end position="288"/>
    </location>
</feature>
<dbReference type="Pfam" id="PF12833">
    <property type="entry name" value="HTH_18"/>
    <property type="match status" value="1"/>
</dbReference>
<dbReference type="PROSITE" id="PS00041">
    <property type="entry name" value="HTH_ARAC_FAMILY_1"/>
    <property type="match status" value="1"/>
</dbReference>
<keyword evidence="6" id="KW-1185">Reference proteome</keyword>
<keyword evidence="2" id="KW-0238">DNA-binding</keyword>
<organism evidence="5 6">
    <name type="scientific">Leifsonia stereocauli</name>
    <dbReference type="NCBI Taxonomy" id="3134136"/>
    <lineage>
        <taxon>Bacteria</taxon>
        <taxon>Bacillati</taxon>
        <taxon>Actinomycetota</taxon>
        <taxon>Actinomycetes</taxon>
        <taxon>Micrococcales</taxon>
        <taxon>Microbacteriaceae</taxon>
        <taxon>Leifsonia</taxon>
    </lineage>
</organism>